<keyword evidence="7" id="KW-0501">Molybdenum cofactor biosynthesis</keyword>
<dbReference type="GO" id="GO:0061603">
    <property type="term" value="F:molybdenum cofactor guanylyltransferase activity"/>
    <property type="evidence" value="ECO:0007669"/>
    <property type="project" value="UniProtKB-EC"/>
</dbReference>
<organism evidence="9 10">
    <name type="scientific">Methanobrevibacter filiformis</name>
    <dbReference type="NCBI Taxonomy" id="55758"/>
    <lineage>
        <taxon>Archaea</taxon>
        <taxon>Methanobacteriati</taxon>
        <taxon>Methanobacteriota</taxon>
        <taxon>Methanomada group</taxon>
        <taxon>Methanobacteria</taxon>
        <taxon>Methanobacteriales</taxon>
        <taxon>Methanobacteriaceae</taxon>
        <taxon>Methanobrevibacter</taxon>
    </lineage>
</organism>
<dbReference type="SUPFAM" id="SSF53448">
    <property type="entry name" value="Nucleotide-diphospho-sugar transferases"/>
    <property type="match status" value="1"/>
</dbReference>
<dbReference type="PATRIC" id="fig|55758.3.peg.1296"/>
<keyword evidence="1" id="KW-0963">Cytoplasm</keyword>
<evidence type="ECO:0000256" key="1">
    <source>
        <dbReference type="ARBA" id="ARBA00022490"/>
    </source>
</evidence>
<evidence type="ECO:0000256" key="3">
    <source>
        <dbReference type="ARBA" id="ARBA00022723"/>
    </source>
</evidence>
<keyword evidence="6" id="KW-0342">GTP-binding</keyword>
<dbReference type="EC" id="2.7.7.77" evidence="9"/>
<dbReference type="Pfam" id="PF12804">
    <property type="entry name" value="NTP_transf_3"/>
    <property type="match status" value="1"/>
</dbReference>
<dbReference type="GO" id="GO:0005525">
    <property type="term" value="F:GTP binding"/>
    <property type="evidence" value="ECO:0007669"/>
    <property type="project" value="UniProtKB-KW"/>
</dbReference>
<dbReference type="EMBL" id="LWMT01000228">
    <property type="protein sequence ID" value="KZX12526.1"/>
    <property type="molecule type" value="Genomic_DNA"/>
</dbReference>
<dbReference type="InterPro" id="IPR013482">
    <property type="entry name" value="Molybde_CF_guanTrfase"/>
</dbReference>
<keyword evidence="2 9" id="KW-0808">Transferase</keyword>
<sequence>MGKDKGSLIINKKPMIIHILETLNHQIDELVIVLNDSDRIARYKYIIQQYENSSNTNNINNTNNIMKEFNNSYSYSIQFVEDEIKNKGPLSGIYTGLKHISSDYTLVIPCDSPYIDADFLIAMFKIKNQILTDLQNIDAFVPSYGLTSDINCYNNKDNDIEIRLKSFEPLHSIYSKNIINSIKKLLDSDVLDLKSLLKEVNVYFINIDENFSKKSFKNLNKMDDLKL</sequence>
<comment type="caution">
    <text evidence="9">The sequence shown here is derived from an EMBL/GenBank/DDBJ whole genome shotgun (WGS) entry which is preliminary data.</text>
</comment>
<accession>A0A166AVQ0</accession>
<proteinExistence type="predicted"/>
<dbReference type="GO" id="GO:0006777">
    <property type="term" value="P:Mo-molybdopterin cofactor biosynthetic process"/>
    <property type="evidence" value="ECO:0007669"/>
    <property type="project" value="UniProtKB-KW"/>
</dbReference>
<evidence type="ECO:0000256" key="4">
    <source>
        <dbReference type="ARBA" id="ARBA00022741"/>
    </source>
</evidence>
<evidence type="ECO:0000313" key="10">
    <source>
        <dbReference type="Proteomes" id="UP000077066"/>
    </source>
</evidence>
<keyword evidence="5" id="KW-0460">Magnesium</keyword>
<evidence type="ECO:0000256" key="6">
    <source>
        <dbReference type="ARBA" id="ARBA00023134"/>
    </source>
</evidence>
<evidence type="ECO:0000256" key="5">
    <source>
        <dbReference type="ARBA" id="ARBA00022842"/>
    </source>
</evidence>
<protein>
    <submittedName>
        <fullName evidence="9">Molybdenum cofactor guanylyltransferase</fullName>
        <ecNumber evidence="9">2.7.7.77</ecNumber>
    </submittedName>
</protein>
<dbReference type="STRING" id="55758.MBFIL_11300"/>
<evidence type="ECO:0000313" key="9">
    <source>
        <dbReference type="EMBL" id="KZX12526.1"/>
    </source>
</evidence>
<dbReference type="Gene3D" id="3.90.550.10">
    <property type="entry name" value="Spore Coat Polysaccharide Biosynthesis Protein SpsA, Chain A"/>
    <property type="match status" value="1"/>
</dbReference>
<name>A0A166AVQ0_9EURY</name>
<gene>
    <name evidence="9" type="primary">mobA_1</name>
    <name evidence="9" type="ORF">MBFIL_11300</name>
</gene>
<evidence type="ECO:0000256" key="7">
    <source>
        <dbReference type="ARBA" id="ARBA00023150"/>
    </source>
</evidence>
<dbReference type="InterPro" id="IPR029044">
    <property type="entry name" value="Nucleotide-diphossugar_trans"/>
</dbReference>
<evidence type="ECO:0000259" key="8">
    <source>
        <dbReference type="Pfam" id="PF12804"/>
    </source>
</evidence>
<keyword evidence="10" id="KW-1185">Reference proteome</keyword>
<keyword evidence="9" id="KW-0548">Nucleotidyltransferase</keyword>
<reference evidence="9 10" key="1">
    <citation type="submission" date="2016-04" db="EMBL/GenBank/DDBJ databases">
        <title>Genome sequence of Methanobrevibacter filiformis DSM 11501.</title>
        <authorList>
            <person name="Poehlein A."/>
            <person name="Seedorf H."/>
            <person name="Daniel R."/>
        </authorList>
    </citation>
    <scope>NUCLEOTIDE SEQUENCE [LARGE SCALE GENOMIC DNA]</scope>
    <source>
        <strain evidence="9 10">DSM 11501</strain>
    </source>
</reference>
<evidence type="ECO:0000256" key="2">
    <source>
        <dbReference type="ARBA" id="ARBA00022679"/>
    </source>
</evidence>
<dbReference type="Proteomes" id="UP000077066">
    <property type="component" value="Unassembled WGS sequence"/>
</dbReference>
<dbReference type="AlphaFoldDB" id="A0A166AVQ0"/>
<dbReference type="CDD" id="cd02503">
    <property type="entry name" value="MobA"/>
    <property type="match status" value="1"/>
</dbReference>
<feature type="domain" description="MobA-like NTP transferase" evidence="8">
    <location>
        <begin position="1"/>
        <end position="125"/>
    </location>
</feature>
<keyword evidence="3" id="KW-0479">Metal-binding</keyword>
<dbReference type="InterPro" id="IPR025877">
    <property type="entry name" value="MobA-like_NTP_Trfase"/>
</dbReference>
<keyword evidence="4" id="KW-0547">Nucleotide-binding</keyword>
<dbReference type="PANTHER" id="PTHR19136:SF81">
    <property type="entry name" value="MOLYBDENUM COFACTOR GUANYLYLTRANSFERASE"/>
    <property type="match status" value="1"/>
</dbReference>
<dbReference type="GO" id="GO:0046872">
    <property type="term" value="F:metal ion binding"/>
    <property type="evidence" value="ECO:0007669"/>
    <property type="project" value="UniProtKB-KW"/>
</dbReference>
<dbReference type="PANTHER" id="PTHR19136">
    <property type="entry name" value="MOLYBDENUM COFACTOR GUANYLYLTRANSFERASE"/>
    <property type="match status" value="1"/>
</dbReference>